<name>A0A2P2QBN4_RHIMU</name>
<evidence type="ECO:0000313" key="1">
    <source>
        <dbReference type="EMBL" id="MBX64317.1"/>
    </source>
</evidence>
<reference evidence="1" key="1">
    <citation type="submission" date="2018-02" db="EMBL/GenBank/DDBJ databases">
        <title>Rhizophora mucronata_Transcriptome.</title>
        <authorList>
            <person name="Meera S.P."/>
            <person name="Sreeshan A."/>
            <person name="Augustine A."/>
        </authorList>
    </citation>
    <scope>NUCLEOTIDE SEQUENCE</scope>
    <source>
        <tissue evidence="1">Leaf</tissue>
    </source>
</reference>
<proteinExistence type="predicted"/>
<protein>
    <submittedName>
        <fullName evidence="1">Uncharacterized protein</fullName>
    </submittedName>
</protein>
<accession>A0A2P2QBN4</accession>
<dbReference type="EMBL" id="GGEC01083833">
    <property type="protein sequence ID" value="MBX64317.1"/>
    <property type="molecule type" value="Transcribed_RNA"/>
</dbReference>
<dbReference type="AlphaFoldDB" id="A0A2P2QBN4"/>
<organism evidence="1">
    <name type="scientific">Rhizophora mucronata</name>
    <name type="common">Asiatic mangrove</name>
    <dbReference type="NCBI Taxonomy" id="61149"/>
    <lineage>
        <taxon>Eukaryota</taxon>
        <taxon>Viridiplantae</taxon>
        <taxon>Streptophyta</taxon>
        <taxon>Embryophyta</taxon>
        <taxon>Tracheophyta</taxon>
        <taxon>Spermatophyta</taxon>
        <taxon>Magnoliopsida</taxon>
        <taxon>eudicotyledons</taxon>
        <taxon>Gunneridae</taxon>
        <taxon>Pentapetalae</taxon>
        <taxon>rosids</taxon>
        <taxon>fabids</taxon>
        <taxon>Malpighiales</taxon>
        <taxon>Rhizophoraceae</taxon>
        <taxon>Rhizophora</taxon>
    </lineage>
</organism>
<sequence length="27" mass="3061">MVVVKSKLFVSVVLSSIKSLFCLPLHW</sequence>